<name>A0AAD7RFD3_9TELE</name>
<evidence type="ECO:0000313" key="2">
    <source>
        <dbReference type="Proteomes" id="UP001221898"/>
    </source>
</evidence>
<dbReference type="AlphaFoldDB" id="A0AAD7RFD3"/>
<protein>
    <submittedName>
        <fullName evidence="1">Uncharacterized protein</fullName>
    </submittedName>
</protein>
<sequence length="181" mass="20471">MNSEEQDLRDPVMQLRAEKEHLAWELALARPPTPNSVPEPHVSWGYGWFEQCMQCTLNMRNPACAFDAGRVANVVDSQHDTHCLQLPLGFRAEVNPGTNGGTVNDWLREHQMRLQTAFDGAKERIQAAARLRKEWNDQHVAVGSLTEDPAELVGPITSEYGEEQGGEWWIVPRPAFILISW</sequence>
<gene>
    <name evidence="1" type="ORF">AAFF_G00222990</name>
</gene>
<evidence type="ECO:0000313" key="1">
    <source>
        <dbReference type="EMBL" id="KAJ8379187.1"/>
    </source>
</evidence>
<organism evidence="1 2">
    <name type="scientific">Aldrovandia affinis</name>
    <dbReference type="NCBI Taxonomy" id="143900"/>
    <lineage>
        <taxon>Eukaryota</taxon>
        <taxon>Metazoa</taxon>
        <taxon>Chordata</taxon>
        <taxon>Craniata</taxon>
        <taxon>Vertebrata</taxon>
        <taxon>Euteleostomi</taxon>
        <taxon>Actinopterygii</taxon>
        <taxon>Neopterygii</taxon>
        <taxon>Teleostei</taxon>
        <taxon>Notacanthiformes</taxon>
        <taxon>Halosauridae</taxon>
        <taxon>Aldrovandia</taxon>
    </lineage>
</organism>
<keyword evidence="2" id="KW-1185">Reference proteome</keyword>
<proteinExistence type="predicted"/>
<dbReference type="Proteomes" id="UP001221898">
    <property type="component" value="Unassembled WGS sequence"/>
</dbReference>
<accession>A0AAD7RFD3</accession>
<comment type="caution">
    <text evidence="1">The sequence shown here is derived from an EMBL/GenBank/DDBJ whole genome shotgun (WGS) entry which is preliminary data.</text>
</comment>
<dbReference type="EMBL" id="JAINUG010000299">
    <property type="protein sequence ID" value="KAJ8379187.1"/>
    <property type="molecule type" value="Genomic_DNA"/>
</dbReference>
<reference evidence="1" key="1">
    <citation type="journal article" date="2023" name="Science">
        <title>Genome structures resolve the early diversification of teleost fishes.</title>
        <authorList>
            <person name="Parey E."/>
            <person name="Louis A."/>
            <person name="Montfort J."/>
            <person name="Bouchez O."/>
            <person name="Roques C."/>
            <person name="Iampietro C."/>
            <person name="Lluch J."/>
            <person name="Castinel A."/>
            <person name="Donnadieu C."/>
            <person name="Desvignes T."/>
            <person name="Floi Bucao C."/>
            <person name="Jouanno E."/>
            <person name="Wen M."/>
            <person name="Mejri S."/>
            <person name="Dirks R."/>
            <person name="Jansen H."/>
            <person name="Henkel C."/>
            <person name="Chen W.J."/>
            <person name="Zahm M."/>
            <person name="Cabau C."/>
            <person name="Klopp C."/>
            <person name="Thompson A.W."/>
            <person name="Robinson-Rechavi M."/>
            <person name="Braasch I."/>
            <person name="Lecointre G."/>
            <person name="Bobe J."/>
            <person name="Postlethwait J.H."/>
            <person name="Berthelot C."/>
            <person name="Roest Crollius H."/>
            <person name="Guiguen Y."/>
        </authorList>
    </citation>
    <scope>NUCLEOTIDE SEQUENCE</scope>
    <source>
        <strain evidence="1">NC1722</strain>
    </source>
</reference>